<organism evidence="16 17">
    <name type="scientific">candidate division TA06 bacterium DG_78</name>
    <dbReference type="NCBI Taxonomy" id="1703772"/>
    <lineage>
        <taxon>Bacteria</taxon>
        <taxon>Bacteria division TA06</taxon>
    </lineage>
</organism>
<dbReference type="PROSITE" id="PS00076">
    <property type="entry name" value="PYRIDINE_REDOX_1"/>
    <property type="match status" value="1"/>
</dbReference>
<dbReference type="InterPro" id="IPR016156">
    <property type="entry name" value="FAD/NAD-linked_Rdtase_dimer_sf"/>
</dbReference>
<evidence type="ECO:0000256" key="7">
    <source>
        <dbReference type="ARBA" id="ARBA00023157"/>
    </source>
</evidence>
<keyword evidence="3 13" id="KW-0285">Flavoprotein</keyword>
<dbReference type="GO" id="GO:0005737">
    <property type="term" value="C:cytoplasm"/>
    <property type="evidence" value="ECO:0007669"/>
    <property type="project" value="UniProtKB-ARBA"/>
</dbReference>
<dbReference type="InterPro" id="IPR050151">
    <property type="entry name" value="Class-I_Pyr_Nuc-Dis_Oxidored"/>
</dbReference>
<feature type="domain" description="Pyridine nucleotide-disulphide oxidoreductase dimerisation" evidence="14">
    <location>
        <begin position="342"/>
        <end position="450"/>
    </location>
</feature>
<dbReference type="FunFam" id="3.30.390.30:FF:000001">
    <property type="entry name" value="Dihydrolipoyl dehydrogenase"/>
    <property type="match status" value="1"/>
</dbReference>
<dbReference type="Pfam" id="PF07992">
    <property type="entry name" value="Pyr_redox_2"/>
    <property type="match status" value="1"/>
</dbReference>
<feature type="disulfide bond" description="Redox-active" evidence="12">
    <location>
        <begin position="42"/>
        <end position="47"/>
    </location>
</feature>
<comment type="caution">
    <text evidence="16">The sequence shown here is derived from an EMBL/GenBank/DDBJ whole genome shotgun (WGS) entry which is preliminary data.</text>
</comment>
<feature type="binding site" evidence="11">
    <location>
        <position position="308"/>
    </location>
    <ligand>
        <name>FAD</name>
        <dbReference type="ChEBI" id="CHEBI:57692"/>
    </ligand>
</feature>
<keyword evidence="11" id="KW-0547">Nucleotide-binding</keyword>
<evidence type="ECO:0000313" key="17">
    <source>
        <dbReference type="Proteomes" id="UP000051012"/>
    </source>
</evidence>
<dbReference type="Pfam" id="PF02852">
    <property type="entry name" value="Pyr_redox_dim"/>
    <property type="match status" value="1"/>
</dbReference>
<dbReference type="SUPFAM" id="SSF55424">
    <property type="entry name" value="FAD/NAD-linked reductases, dimerisation (C-terminal) domain"/>
    <property type="match status" value="1"/>
</dbReference>
<dbReference type="AlphaFoldDB" id="A0A0S7Y8M2"/>
<feature type="binding site" evidence="11">
    <location>
        <position position="51"/>
    </location>
    <ligand>
        <name>FAD</name>
        <dbReference type="ChEBI" id="CHEBI:57692"/>
    </ligand>
</feature>
<feature type="binding site" evidence="11">
    <location>
        <begin position="179"/>
        <end position="186"/>
    </location>
    <ligand>
        <name>NAD(+)</name>
        <dbReference type="ChEBI" id="CHEBI:57540"/>
    </ligand>
</feature>
<dbReference type="EC" id="1.8.1.4" evidence="2 13"/>
<dbReference type="InterPro" id="IPR004099">
    <property type="entry name" value="Pyr_nucl-diS_OxRdtase_dimer"/>
</dbReference>
<comment type="cofactor">
    <cofactor evidence="11 13">
        <name>FAD</name>
        <dbReference type="ChEBI" id="CHEBI:57692"/>
    </cofactor>
    <text evidence="11 13">Binds 1 FAD per subunit.</text>
</comment>
<name>A0A0S7Y8M2_UNCT6</name>
<dbReference type="PRINTS" id="PR00368">
    <property type="entry name" value="FADPNR"/>
</dbReference>
<evidence type="ECO:0000256" key="2">
    <source>
        <dbReference type="ARBA" id="ARBA00012608"/>
    </source>
</evidence>
<evidence type="ECO:0000256" key="3">
    <source>
        <dbReference type="ARBA" id="ARBA00022630"/>
    </source>
</evidence>
<comment type="similarity">
    <text evidence="1 13">Belongs to the class-I pyridine nucleotide-disulfide oxidoreductase family.</text>
</comment>
<evidence type="ECO:0000313" key="16">
    <source>
        <dbReference type="EMBL" id="KPJ70899.1"/>
    </source>
</evidence>
<evidence type="ECO:0000256" key="9">
    <source>
        <dbReference type="ARBA" id="ARBA00049187"/>
    </source>
</evidence>
<proteinExistence type="inferred from homology"/>
<evidence type="ECO:0000256" key="5">
    <source>
        <dbReference type="ARBA" id="ARBA00023002"/>
    </source>
</evidence>
<keyword evidence="6 11" id="KW-0520">NAD</keyword>
<keyword evidence="4 11" id="KW-0274">FAD</keyword>
<dbReference type="GO" id="GO:0004148">
    <property type="term" value="F:dihydrolipoyl dehydrogenase (NADH) activity"/>
    <property type="evidence" value="ECO:0007669"/>
    <property type="project" value="UniProtKB-EC"/>
</dbReference>
<dbReference type="Gene3D" id="3.30.390.30">
    <property type="match status" value="1"/>
</dbReference>
<keyword evidence="8 13" id="KW-0676">Redox-active center</keyword>
<dbReference type="PIRSF" id="PIRSF000350">
    <property type="entry name" value="Mercury_reductase_MerA"/>
    <property type="match status" value="1"/>
</dbReference>
<feature type="active site" description="Proton acceptor" evidence="10">
    <location>
        <position position="439"/>
    </location>
</feature>
<dbReference type="PANTHER" id="PTHR22912:SF151">
    <property type="entry name" value="DIHYDROLIPOYL DEHYDROGENASE, MITOCHONDRIAL"/>
    <property type="match status" value="1"/>
</dbReference>
<dbReference type="PANTHER" id="PTHR22912">
    <property type="entry name" value="DISULFIDE OXIDOREDUCTASE"/>
    <property type="match status" value="1"/>
</dbReference>
<gene>
    <name evidence="16" type="ORF">AMJ52_09315</name>
</gene>
<feature type="domain" description="FAD/NAD(P)-binding" evidence="15">
    <location>
        <begin position="5"/>
        <end position="323"/>
    </location>
</feature>
<evidence type="ECO:0000256" key="12">
    <source>
        <dbReference type="PIRSR" id="PIRSR000350-4"/>
    </source>
</evidence>
<dbReference type="InterPro" id="IPR023753">
    <property type="entry name" value="FAD/NAD-binding_dom"/>
</dbReference>
<dbReference type="Proteomes" id="UP000051012">
    <property type="component" value="Unassembled WGS sequence"/>
</dbReference>
<feature type="binding site" evidence="11">
    <location>
        <position position="202"/>
    </location>
    <ligand>
        <name>NAD(+)</name>
        <dbReference type="ChEBI" id="CHEBI:57540"/>
    </ligand>
</feature>
<evidence type="ECO:0000256" key="11">
    <source>
        <dbReference type="PIRSR" id="PIRSR000350-3"/>
    </source>
</evidence>
<protein>
    <recommendedName>
        <fullName evidence="2 13">Dihydrolipoyl dehydrogenase</fullName>
        <ecNumber evidence="2 13">1.8.1.4</ecNumber>
    </recommendedName>
</protein>
<keyword evidence="7" id="KW-1015">Disulfide bond</keyword>
<dbReference type="InterPro" id="IPR006258">
    <property type="entry name" value="Lipoamide_DH"/>
</dbReference>
<dbReference type="GO" id="GO:0006103">
    <property type="term" value="P:2-oxoglutarate metabolic process"/>
    <property type="evidence" value="ECO:0007669"/>
    <property type="project" value="TreeGrafter"/>
</dbReference>
<accession>A0A0S7Y8M2</accession>
<dbReference type="PRINTS" id="PR00411">
    <property type="entry name" value="PNDRDTASEI"/>
</dbReference>
<keyword evidence="5 13" id="KW-0560">Oxidoreductase</keyword>
<dbReference type="SUPFAM" id="SSF51905">
    <property type="entry name" value="FAD/NAD(P)-binding domain"/>
    <property type="match status" value="1"/>
</dbReference>
<dbReference type="InterPro" id="IPR036188">
    <property type="entry name" value="FAD/NAD-bd_sf"/>
</dbReference>
<evidence type="ECO:0000256" key="6">
    <source>
        <dbReference type="ARBA" id="ARBA00023027"/>
    </source>
</evidence>
<evidence type="ECO:0000256" key="10">
    <source>
        <dbReference type="PIRSR" id="PIRSR000350-2"/>
    </source>
</evidence>
<dbReference type="GO" id="GO:0050660">
    <property type="term" value="F:flavin adenine dinucleotide binding"/>
    <property type="evidence" value="ECO:0007669"/>
    <property type="project" value="InterPro"/>
</dbReference>
<sequence>MNDTYDVIVIGAGPGGYPCAIRLAQLGKKVLVVESKYLGGLCLNWGCIPTKALSYAAEMTDNFKKAKRLGFTIPDEGCNINTLRSWKEGVVKRLRAGIEYLFKEHGIHWKQGSARISSEHEVEIEHDGKKEVCRADTIVIATGTEVTPLPGFTFDGHHVIDTDEALEIQELPKNFLIIGAGVSGLEIAVIYSRLGSTVTVVEIMDQILPGMEHEMCEHLDKILKKSGIEIYVDSRVTGYIRKESKVEAAIKTPDTQLQRTFDKILIAVGRRPINNAFIDIDITTDKKGYIIIDDTLRTSIKNIFAIGDVVGPPLLAHKATRQGIVCAEIISGAARKLQSQPIPSCVFTIPPLSSVGFTEKEAVAQGYNVNIGRFPYRASGKALAMAETEGFVKIIGDEKGRLLGIHILGAESPSLIGEAVLALDKGLLVEDVANVIHPHPTLTEIIHEAAENFYKKATHIVNK</sequence>
<dbReference type="InterPro" id="IPR001100">
    <property type="entry name" value="Pyr_nuc-diS_OxRdtase"/>
</dbReference>
<evidence type="ECO:0000259" key="15">
    <source>
        <dbReference type="Pfam" id="PF07992"/>
    </source>
</evidence>
<comment type="catalytic activity">
    <reaction evidence="9 13">
        <text>N(6)-[(R)-dihydrolipoyl]-L-lysyl-[protein] + NAD(+) = N(6)-[(R)-lipoyl]-L-lysyl-[protein] + NADH + H(+)</text>
        <dbReference type="Rhea" id="RHEA:15045"/>
        <dbReference type="Rhea" id="RHEA-COMP:10474"/>
        <dbReference type="Rhea" id="RHEA-COMP:10475"/>
        <dbReference type="ChEBI" id="CHEBI:15378"/>
        <dbReference type="ChEBI" id="CHEBI:57540"/>
        <dbReference type="ChEBI" id="CHEBI:57945"/>
        <dbReference type="ChEBI" id="CHEBI:83099"/>
        <dbReference type="ChEBI" id="CHEBI:83100"/>
        <dbReference type="EC" id="1.8.1.4"/>
    </reaction>
</comment>
<feature type="binding site" evidence="11">
    <location>
        <position position="269"/>
    </location>
    <ligand>
        <name>NAD(+)</name>
        <dbReference type="ChEBI" id="CHEBI:57540"/>
    </ligand>
</feature>
<evidence type="ECO:0000256" key="1">
    <source>
        <dbReference type="ARBA" id="ARBA00007532"/>
    </source>
</evidence>
<reference evidence="16 17" key="1">
    <citation type="journal article" date="2015" name="Microbiome">
        <title>Genomic resolution of linkages in carbon, nitrogen, and sulfur cycling among widespread estuary sediment bacteria.</title>
        <authorList>
            <person name="Baker B.J."/>
            <person name="Lazar C.S."/>
            <person name="Teske A.P."/>
            <person name="Dick G.J."/>
        </authorList>
    </citation>
    <scope>NUCLEOTIDE SEQUENCE [LARGE SCALE GENOMIC DNA]</scope>
    <source>
        <strain evidence="16">DG_78</strain>
    </source>
</reference>
<dbReference type="NCBIfam" id="TIGR01350">
    <property type="entry name" value="lipoamide_DH"/>
    <property type="match status" value="1"/>
</dbReference>
<evidence type="ECO:0000256" key="8">
    <source>
        <dbReference type="ARBA" id="ARBA00023284"/>
    </source>
</evidence>
<evidence type="ECO:0000256" key="4">
    <source>
        <dbReference type="ARBA" id="ARBA00022827"/>
    </source>
</evidence>
<evidence type="ECO:0000259" key="14">
    <source>
        <dbReference type="Pfam" id="PF02852"/>
    </source>
</evidence>
<evidence type="ECO:0000256" key="13">
    <source>
        <dbReference type="RuleBase" id="RU003692"/>
    </source>
</evidence>
<dbReference type="InterPro" id="IPR012999">
    <property type="entry name" value="Pyr_OxRdtase_I_AS"/>
</dbReference>
<dbReference type="EMBL" id="LJNI01000152">
    <property type="protein sequence ID" value="KPJ70899.1"/>
    <property type="molecule type" value="Genomic_DNA"/>
</dbReference>
<dbReference type="Gene3D" id="3.50.50.60">
    <property type="entry name" value="FAD/NAD(P)-binding domain"/>
    <property type="match status" value="2"/>
</dbReference>
<comment type="miscellaneous">
    <text evidence="13">The active site is a redox-active disulfide bond.</text>
</comment>